<evidence type="ECO:0000313" key="3">
    <source>
        <dbReference type="EMBL" id="NME85041.1"/>
    </source>
</evidence>
<keyword evidence="3" id="KW-0808">Transferase</keyword>
<dbReference type="Proteomes" id="UP000291917">
    <property type="component" value="Unassembled WGS sequence"/>
</dbReference>
<dbReference type="InterPro" id="IPR001173">
    <property type="entry name" value="Glyco_trans_2-like"/>
</dbReference>
<dbReference type="PANTHER" id="PTHR43179">
    <property type="entry name" value="RHAMNOSYLTRANSFERASE WBBL"/>
    <property type="match status" value="1"/>
</dbReference>
<evidence type="ECO:0000313" key="7">
    <source>
        <dbReference type="Proteomes" id="UP000520291"/>
    </source>
</evidence>
<evidence type="ECO:0000313" key="6">
    <source>
        <dbReference type="Proteomes" id="UP000335496"/>
    </source>
</evidence>
<dbReference type="EMBL" id="RCXL01000008">
    <property type="protein sequence ID" value="RYT75251.1"/>
    <property type="molecule type" value="Genomic_DNA"/>
</dbReference>
<dbReference type="GO" id="GO:0016740">
    <property type="term" value="F:transferase activity"/>
    <property type="evidence" value="ECO:0007669"/>
    <property type="project" value="UniProtKB-KW"/>
</dbReference>
<dbReference type="Gene3D" id="3.90.550.10">
    <property type="entry name" value="Spore Coat Polysaccharide Biosynthesis Protein SpsA, Chain A"/>
    <property type="match status" value="1"/>
</dbReference>
<evidence type="ECO:0000313" key="2">
    <source>
        <dbReference type="EMBL" id="KAA5274478.1"/>
    </source>
</evidence>
<protein>
    <submittedName>
        <fullName evidence="3">Glycosyltransferase</fullName>
    </submittedName>
</protein>
<dbReference type="EMBL" id="JABAGL010000003">
    <property type="protein sequence ID" value="NME85041.1"/>
    <property type="molecule type" value="Genomic_DNA"/>
</dbReference>
<organism evidence="3 7">
    <name type="scientific">Bacteroides eggerthii</name>
    <dbReference type="NCBI Taxonomy" id="28111"/>
    <lineage>
        <taxon>Bacteria</taxon>
        <taxon>Pseudomonadati</taxon>
        <taxon>Bacteroidota</taxon>
        <taxon>Bacteroidia</taxon>
        <taxon>Bacteroidales</taxon>
        <taxon>Bacteroidaceae</taxon>
        <taxon>Bacteroides</taxon>
    </lineage>
</organism>
<dbReference type="Proteomes" id="UP000520291">
    <property type="component" value="Unassembled WGS sequence"/>
</dbReference>
<dbReference type="PANTHER" id="PTHR43179:SF7">
    <property type="entry name" value="RHAMNOSYLTRANSFERASE WBBL"/>
    <property type="match status" value="1"/>
</dbReference>
<keyword evidence="6" id="KW-1185">Reference proteome</keyword>
<dbReference type="InterPro" id="IPR029044">
    <property type="entry name" value="Nucleotide-diphossugar_trans"/>
</dbReference>
<dbReference type="Pfam" id="PF00535">
    <property type="entry name" value="Glycos_transf_2"/>
    <property type="match status" value="1"/>
</dbReference>
<dbReference type="SUPFAM" id="SSF53448">
    <property type="entry name" value="Nucleotide-diphospho-sugar transferases"/>
    <property type="match status" value="1"/>
</dbReference>
<reference evidence="4 5" key="2">
    <citation type="journal article" date="2019" name="Science, e1252229">
        <title>Invertible promoters mediate bacterial phase variation, antibiotic resistance, and host adaptation in the gut.</title>
        <authorList>
            <person name="Jiang X."/>
            <person name="Hall A.B."/>
            <person name="Arthur T.D."/>
            <person name="Plichta D.R."/>
            <person name="Covington C.T."/>
            <person name="Poyet M."/>
            <person name="Crothers J."/>
            <person name="Moses P.L."/>
            <person name="Tolonen A.C."/>
            <person name="Vlamakis H."/>
            <person name="Alm E.J."/>
            <person name="Xavier R.J."/>
        </authorList>
    </citation>
    <scope>NUCLEOTIDE SEQUENCE [LARGE SCALE GENOMIC DNA]</scope>
    <source>
        <strain evidence="5">bj_0095</strain>
        <strain evidence="4">Bj_0095</strain>
    </source>
</reference>
<dbReference type="EMBL" id="VVZX01000008">
    <property type="protein sequence ID" value="KAA5274478.1"/>
    <property type="molecule type" value="Genomic_DNA"/>
</dbReference>
<name>A0A415S133_9BACE</name>
<proteinExistence type="predicted"/>
<sequence length="317" mass="36521">MKVSVVIICMNNLGNLYPCLDSIIKHTHVSYEIFVVAFMFSDENLQILKRDYPSVKIVESNELRGFSENNNLALRKTIGEYCYIVNDDTLTDDNVIDKLCKTFDSGKEDNIAIVSPLILNKDGSVQRNGKCPYNIYTYCLQIFKLKKVYDKMSKYTGGSGIYQTYNISGSCFMIKRDIFEKVGWLDERYYFCPEDIALSTKINKIGFKCIVNTNAVITHIHGGTWSKILPATMPTAAKGNLIFYTENNAWFKPFFILTSWLYYGIGGIKWWVKYKIIHSEEAQAKYTANINCVKTIANKETPKQLFVRLYNELKRKK</sequence>
<feature type="domain" description="Glycosyltransferase 2-like" evidence="1">
    <location>
        <begin position="4"/>
        <end position="182"/>
    </location>
</feature>
<dbReference type="AlphaFoldDB" id="A0A415S133"/>
<accession>A0A415S133</accession>
<gene>
    <name evidence="4" type="ORF">EAJ03_07305</name>
    <name evidence="2" type="ORF">F2Z23_07990</name>
    <name evidence="3" type="ORF">HF841_03220</name>
</gene>
<comment type="caution">
    <text evidence="3">The sequence shown here is derived from an EMBL/GenBank/DDBJ whole genome shotgun (WGS) entry which is preliminary data.</text>
</comment>
<evidence type="ECO:0000259" key="1">
    <source>
        <dbReference type="Pfam" id="PF00535"/>
    </source>
</evidence>
<dbReference type="RefSeq" id="WP_004293006.1">
    <property type="nucleotide sequence ID" value="NZ_JABAGL010000003.1"/>
</dbReference>
<reference evidence="2 6" key="1">
    <citation type="journal article" date="2019" name="Nat. Med.">
        <title>A library of human gut bacterial isolates paired with longitudinal multiomics data enables mechanistic microbiome research.</title>
        <authorList>
            <person name="Poyet M."/>
            <person name="Groussin M."/>
            <person name="Gibbons S.M."/>
            <person name="Avila-Pacheco J."/>
            <person name="Jiang X."/>
            <person name="Kearney S.M."/>
            <person name="Perrotta A.R."/>
            <person name="Berdy B."/>
            <person name="Zhao S."/>
            <person name="Lieberman T.D."/>
            <person name="Swanson P.K."/>
            <person name="Smith M."/>
            <person name="Roesemann S."/>
            <person name="Alexander J.E."/>
            <person name="Rich S.A."/>
            <person name="Livny J."/>
            <person name="Vlamakis H."/>
            <person name="Clish C."/>
            <person name="Bullock K."/>
            <person name="Deik A."/>
            <person name="Scott J."/>
            <person name="Pierce K.A."/>
            <person name="Xavier R.J."/>
            <person name="Alm E.J."/>
        </authorList>
    </citation>
    <scope>NUCLEOTIDE SEQUENCE [LARGE SCALE GENOMIC DNA]</scope>
    <source>
        <strain evidence="2 6">BIOML-A1</strain>
    </source>
</reference>
<reference evidence="3 7" key="3">
    <citation type="submission" date="2020-04" db="EMBL/GenBank/DDBJ databases">
        <authorList>
            <person name="Hitch T.C.A."/>
            <person name="Wylensek D."/>
            <person name="Clavel T."/>
        </authorList>
    </citation>
    <scope>NUCLEOTIDE SEQUENCE [LARGE SCALE GENOMIC DNA]</scope>
    <source>
        <strain evidence="3 7">WCA3-601-WT-5E</strain>
    </source>
</reference>
<evidence type="ECO:0000313" key="5">
    <source>
        <dbReference type="Proteomes" id="UP000291917"/>
    </source>
</evidence>
<dbReference type="Proteomes" id="UP000335496">
    <property type="component" value="Unassembled WGS sequence"/>
</dbReference>
<evidence type="ECO:0000313" key="4">
    <source>
        <dbReference type="EMBL" id="RYT75251.1"/>
    </source>
</evidence>